<feature type="domain" description="TniQ" evidence="1">
    <location>
        <begin position="12"/>
        <end position="134"/>
    </location>
</feature>
<name>A0ABS4IUD1_9BACL</name>
<dbReference type="Proteomes" id="UP001519287">
    <property type="component" value="Unassembled WGS sequence"/>
</dbReference>
<comment type="caution">
    <text evidence="2">The sequence shown here is derived from an EMBL/GenBank/DDBJ whole genome shotgun (WGS) entry which is preliminary data.</text>
</comment>
<evidence type="ECO:0000313" key="2">
    <source>
        <dbReference type="EMBL" id="MBP1991192.1"/>
    </source>
</evidence>
<protein>
    <recommendedName>
        <fullName evidence="1">TniQ domain-containing protein</fullName>
    </recommendedName>
</protein>
<dbReference type="EMBL" id="JAGGLB010000008">
    <property type="protein sequence ID" value="MBP1991192.1"/>
    <property type="molecule type" value="Genomic_DNA"/>
</dbReference>
<organism evidence="2 3">
    <name type="scientific">Paenibacillus eucommiae</name>
    <dbReference type="NCBI Taxonomy" id="1355755"/>
    <lineage>
        <taxon>Bacteria</taxon>
        <taxon>Bacillati</taxon>
        <taxon>Bacillota</taxon>
        <taxon>Bacilli</taxon>
        <taxon>Bacillales</taxon>
        <taxon>Paenibacillaceae</taxon>
        <taxon>Paenibacillus</taxon>
    </lineage>
</organism>
<keyword evidence="3" id="KW-1185">Reference proteome</keyword>
<evidence type="ECO:0000313" key="3">
    <source>
        <dbReference type="Proteomes" id="UP001519287"/>
    </source>
</evidence>
<sequence>MSVICWNNEWTQPYESMWSILNKLMASNRIEARDAFFKLCRDNLKGKQMIGLSNRSLLLLGGLDANVITKSFGYDLIKENQQYMMNIMSWLPEGHRNNYFDNNLRWCNDCLRDGFHSLLHQFKLINYCPIHEKLLQSICINCEKQLQFAFLLEKKKNCECNLQHMNLNRDITCWKFTDYHLNLLPWLGVKNIDKINYFINFETARDLKDILSCILISLGCEADLKDNYHLNFSKMAPYIHNLKLKKEQCNDLVDQAKILYGGDDNFILCDDLYESVRQTFKAIDKNLRKRILSTHRSCITKFISLSKSEGEDIPEICPYAYAYVFWKHSLFKSDRVFTERTIGAYSKQNIKVLQFPIKLIEDRLLDLVLSYISEFKVINVNQIAGIRWLIMKYSSELLIGHFTKWMYFAKQYSTQHRTPNNIEMDQAPKVEPLIIIPYSKLFKFYSWRNKNDDIHWKNINLKCPYASTKTKRKNSTEISQHPLSLALNNDDSKISNFMMNYINRFRVR</sequence>
<evidence type="ECO:0000259" key="1">
    <source>
        <dbReference type="Pfam" id="PF06527"/>
    </source>
</evidence>
<proteinExistence type="predicted"/>
<gene>
    <name evidence="2" type="ORF">J2Z66_002799</name>
</gene>
<accession>A0ABS4IUD1</accession>
<dbReference type="RefSeq" id="WP_209971963.1">
    <property type="nucleotide sequence ID" value="NZ_JAGGLB010000008.1"/>
</dbReference>
<dbReference type="InterPro" id="IPR009492">
    <property type="entry name" value="TniQ"/>
</dbReference>
<reference evidence="2 3" key="1">
    <citation type="submission" date="2021-03" db="EMBL/GenBank/DDBJ databases">
        <title>Genomic Encyclopedia of Type Strains, Phase IV (KMG-IV): sequencing the most valuable type-strain genomes for metagenomic binning, comparative biology and taxonomic classification.</title>
        <authorList>
            <person name="Goeker M."/>
        </authorList>
    </citation>
    <scope>NUCLEOTIDE SEQUENCE [LARGE SCALE GENOMIC DNA]</scope>
    <source>
        <strain evidence="2 3">DSM 26048</strain>
    </source>
</reference>
<dbReference type="Pfam" id="PF06527">
    <property type="entry name" value="TniQ"/>
    <property type="match status" value="1"/>
</dbReference>